<evidence type="ECO:0000313" key="3">
    <source>
        <dbReference type="Proteomes" id="UP001595851"/>
    </source>
</evidence>
<dbReference type="EMBL" id="JBHSBI010000014">
    <property type="protein sequence ID" value="MFC4011100.1"/>
    <property type="molecule type" value="Genomic_DNA"/>
</dbReference>
<feature type="domain" description="DUF4145" evidence="1">
    <location>
        <begin position="102"/>
        <end position="189"/>
    </location>
</feature>
<accession>A0ABV8GDN1</accession>
<keyword evidence="3" id="KW-1185">Reference proteome</keyword>
<evidence type="ECO:0000313" key="2">
    <source>
        <dbReference type="EMBL" id="MFC4011100.1"/>
    </source>
</evidence>
<dbReference type="Pfam" id="PF13643">
    <property type="entry name" value="DUF4145"/>
    <property type="match status" value="1"/>
</dbReference>
<proteinExistence type="predicted"/>
<dbReference type="InterPro" id="IPR025285">
    <property type="entry name" value="DUF4145"/>
</dbReference>
<name>A0ABV8GDN1_9ACTN</name>
<sequence>MTSSFQYEINCWACGEDQAAEEQAELVTGRSGEHDGQKIRLAIATCYHCSAPSVLYQELIWDDYTEEERVRSTRADAVWPISDERSYVRSVAIPEELRREHREAERCFNADAYTATVVMVRRALEGVCSHHNITATNLVRALEEMERQGLIEGRLLEWAQELRVLGNQAAHFTGRPVARQDAQDALELAEALLDYLYLFTGRFNAFKKRRDEAQQNASGGGAPAPG</sequence>
<comment type="caution">
    <text evidence="2">The sequence shown here is derived from an EMBL/GenBank/DDBJ whole genome shotgun (WGS) entry which is preliminary data.</text>
</comment>
<dbReference type="Proteomes" id="UP001595851">
    <property type="component" value="Unassembled WGS sequence"/>
</dbReference>
<reference evidence="3" key="1">
    <citation type="journal article" date="2019" name="Int. J. Syst. Evol. Microbiol.">
        <title>The Global Catalogue of Microorganisms (GCM) 10K type strain sequencing project: providing services to taxonomists for standard genome sequencing and annotation.</title>
        <authorList>
            <consortium name="The Broad Institute Genomics Platform"/>
            <consortium name="The Broad Institute Genome Sequencing Center for Infectious Disease"/>
            <person name="Wu L."/>
            <person name="Ma J."/>
        </authorList>
    </citation>
    <scope>NUCLEOTIDE SEQUENCE [LARGE SCALE GENOMIC DNA]</scope>
    <source>
        <strain evidence="3">TBRC 1276</strain>
    </source>
</reference>
<evidence type="ECO:0000259" key="1">
    <source>
        <dbReference type="Pfam" id="PF13643"/>
    </source>
</evidence>
<gene>
    <name evidence="2" type="ORF">ACFOY2_28000</name>
</gene>
<dbReference type="RefSeq" id="WP_379531048.1">
    <property type="nucleotide sequence ID" value="NZ_JBHSBI010000014.1"/>
</dbReference>
<protein>
    <submittedName>
        <fullName evidence="2">DUF4145 domain-containing protein</fullName>
    </submittedName>
</protein>
<organism evidence="2 3">
    <name type="scientific">Nonomuraea purpurea</name>
    <dbReference type="NCBI Taxonomy" id="1849276"/>
    <lineage>
        <taxon>Bacteria</taxon>
        <taxon>Bacillati</taxon>
        <taxon>Actinomycetota</taxon>
        <taxon>Actinomycetes</taxon>
        <taxon>Streptosporangiales</taxon>
        <taxon>Streptosporangiaceae</taxon>
        <taxon>Nonomuraea</taxon>
    </lineage>
</organism>